<sequence length="158" mass="17602">MQPVTKIRIFRIRLAIVLLALYWLAMFTGTHLPRVDFVQLHVGDKVKHFVGFFGLAFLLCYVTGGRRVITRFSRVAAIVLAYAAFDEWSQGFVPGRTPDRYDFLADAAGMLAAMAMYLVAKFLFGHQIRGLIRKIRGQSSDWSTPVTKSAGASTSPSV</sequence>
<dbReference type="PANTHER" id="PTHR28008">
    <property type="entry name" value="DOMAIN PROTEIN, PUTATIVE (AFU_ORTHOLOGUE AFUA_3G10980)-RELATED"/>
    <property type="match status" value="1"/>
</dbReference>
<evidence type="ECO:0000256" key="1">
    <source>
        <dbReference type="SAM" id="Phobius"/>
    </source>
</evidence>
<organism evidence="3 4">
    <name type="scientific">Crateriforma conspicua</name>
    <dbReference type="NCBI Taxonomy" id="2527996"/>
    <lineage>
        <taxon>Bacteria</taxon>
        <taxon>Pseudomonadati</taxon>
        <taxon>Planctomycetota</taxon>
        <taxon>Planctomycetia</taxon>
        <taxon>Planctomycetales</taxon>
        <taxon>Planctomycetaceae</taxon>
        <taxon>Crateriforma</taxon>
    </lineage>
</organism>
<accession>A0A5C5Y6Z9</accession>
<dbReference type="AlphaFoldDB" id="A0A5C5Y6Z9"/>
<dbReference type="Proteomes" id="UP000317238">
    <property type="component" value="Unassembled WGS sequence"/>
</dbReference>
<comment type="caution">
    <text evidence="3">The sequence shown here is derived from an EMBL/GenBank/DDBJ whole genome shotgun (WGS) entry which is preliminary data.</text>
</comment>
<feature type="transmembrane region" description="Helical" evidence="1">
    <location>
        <begin position="103"/>
        <end position="124"/>
    </location>
</feature>
<feature type="transmembrane region" description="Helical" evidence="1">
    <location>
        <begin position="72"/>
        <end position="91"/>
    </location>
</feature>
<evidence type="ECO:0000313" key="4">
    <source>
        <dbReference type="Proteomes" id="UP000317238"/>
    </source>
</evidence>
<dbReference type="EMBL" id="SJPL01000001">
    <property type="protein sequence ID" value="TWT70065.1"/>
    <property type="molecule type" value="Genomic_DNA"/>
</dbReference>
<name>A0A5C5Y6Z9_9PLAN</name>
<gene>
    <name evidence="3" type="ORF">Pan14r_23630</name>
</gene>
<dbReference type="InterPro" id="IPR006976">
    <property type="entry name" value="VanZ-like"/>
</dbReference>
<protein>
    <submittedName>
        <fullName evidence="3">VanZ like family protein</fullName>
    </submittedName>
</protein>
<dbReference type="Pfam" id="PF04892">
    <property type="entry name" value="VanZ"/>
    <property type="match status" value="1"/>
</dbReference>
<keyword evidence="1" id="KW-0812">Transmembrane</keyword>
<feature type="domain" description="VanZ-like" evidence="2">
    <location>
        <begin position="40"/>
        <end position="120"/>
    </location>
</feature>
<evidence type="ECO:0000313" key="3">
    <source>
        <dbReference type="EMBL" id="TWT70065.1"/>
    </source>
</evidence>
<keyword evidence="4" id="KW-1185">Reference proteome</keyword>
<dbReference type="NCBIfam" id="NF037970">
    <property type="entry name" value="vanZ_1"/>
    <property type="match status" value="1"/>
</dbReference>
<proteinExistence type="predicted"/>
<keyword evidence="1" id="KW-1133">Transmembrane helix</keyword>
<reference evidence="3 4" key="1">
    <citation type="submission" date="2019-02" db="EMBL/GenBank/DDBJ databases">
        <title>Deep-cultivation of Planctomycetes and their phenomic and genomic characterization uncovers novel biology.</title>
        <authorList>
            <person name="Wiegand S."/>
            <person name="Jogler M."/>
            <person name="Boedeker C."/>
            <person name="Pinto D."/>
            <person name="Vollmers J."/>
            <person name="Rivas-Marin E."/>
            <person name="Kohn T."/>
            <person name="Peeters S.H."/>
            <person name="Heuer A."/>
            <person name="Rast P."/>
            <person name="Oberbeckmann S."/>
            <person name="Bunk B."/>
            <person name="Jeske O."/>
            <person name="Meyerdierks A."/>
            <person name="Storesund J.E."/>
            <person name="Kallscheuer N."/>
            <person name="Luecker S."/>
            <person name="Lage O.M."/>
            <person name="Pohl T."/>
            <person name="Merkel B.J."/>
            <person name="Hornburger P."/>
            <person name="Mueller R.-W."/>
            <person name="Bruemmer F."/>
            <person name="Labrenz M."/>
            <person name="Spormann A.M."/>
            <person name="Op Den Camp H."/>
            <person name="Overmann J."/>
            <person name="Amann R."/>
            <person name="Jetten M.S.M."/>
            <person name="Mascher T."/>
            <person name="Medema M.H."/>
            <person name="Devos D.P."/>
            <person name="Kaster A.-K."/>
            <person name="Ovreas L."/>
            <person name="Rohde M."/>
            <person name="Galperin M.Y."/>
            <person name="Jogler C."/>
        </authorList>
    </citation>
    <scope>NUCLEOTIDE SEQUENCE [LARGE SCALE GENOMIC DNA]</scope>
    <source>
        <strain evidence="3 4">Pan14r</strain>
    </source>
</reference>
<keyword evidence="1" id="KW-0472">Membrane</keyword>
<dbReference type="OrthoDB" id="288647at2"/>
<evidence type="ECO:0000259" key="2">
    <source>
        <dbReference type="Pfam" id="PF04892"/>
    </source>
</evidence>
<dbReference type="PANTHER" id="PTHR28008:SF1">
    <property type="entry name" value="DOMAIN PROTEIN, PUTATIVE (AFU_ORTHOLOGUE AFUA_3G10980)-RELATED"/>
    <property type="match status" value="1"/>
</dbReference>
<feature type="transmembrane region" description="Helical" evidence="1">
    <location>
        <begin position="12"/>
        <end position="29"/>
    </location>
</feature>
<feature type="transmembrane region" description="Helical" evidence="1">
    <location>
        <begin position="49"/>
        <end position="65"/>
    </location>
</feature>